<dbReference type="Pfam" id="PF02581">
    <property type="entry name" value="TMP-TENI"/>
    <property type="match status" value="1"/>
</dbReference>
<evidence type="ECO:0000256" key="9">
    <source>
        <dbReference type="HAMAP-Rule" id="MF_00097"/>
    </source>
</evidence>
<keyword evidence="4 9" id="KW-0460">Magnesium</keyword>
<dbReference type="InterPro" id="IPR034291">
    <property type="entry name" value="TMP_synthase"/>
</dbReference>
<gene>
    <name evidence="9" type="primary">thiE</name>
    <name evidence="14" type="ORF">NB063_18000</name>
</gene>
<dbReference type="Proteomes" id="UP001202961">
    <property type="component" value="Unassembled WGS sequence"/>
</dbReference>
<accession>A0ABT0U821</accession>
<organism evidence="14 15">
    <name type="scientific">Aporhodopirellula aestuarii</name>
    <dbReference type="NCBI Taxonomy" id="2950107"/>
    <lineage>
        <taxon>Bacteria</taxon>
        <taxon>Pseudomonadati</taxon>
        <taxon>Planctomycetota</taxon>
        <taxon>Planctomycetia</taxon>
        <taxon>Pirellulales</taxon>
        <taxon>Pirellulaceae</taxon>
        <taxon>Aporhodopirellula</taxon>
    </lineage>
</organism>
<dbReference type="CDD" id="cd00564">
    <property type="entry name" value="TMP_TenI"/>
    <property type="match status" value="1"/>
</dbReference>
<reference evidence="14 15" key="1">
    <citation type="journal article" date="2022" name="Syst. Appl. Microbiol.">
        <title>Rhodopirellula aestuarii sp. nov., a novel member of the genus Rhodopirellula isolated from brackish sediments collected in the Tagus River estuary, Portugal.</title>
        <authorList>
            <person name="Vitorino I.R."/>
            <person name="Klimek D."/>
            <person name="Calusinska M."/>
            <person name="Lobo-da-Cunha A."/>
            <person name="Vasconcelos V."/>
            <person name="Lage O.M."/>
        </authorList>
    </citation>
    <scope>NUCLEOTIDE SEQUENCE [LARGE SCALE GENOMIC DNA]</scope>
    <source>
        <strain evidence="14 15">ICT_H3.1</strain>
    </source>
</reference>
<feature type="binding site" evidence="9">
    <location>
        <position position="323"/>
    </location>
    <ligand>
        <name>2-[(2R,5Z)-2-carboxy-4-methylthiazol-5(2H)-ylidene]ethyl phosphate</name>
        <dbReference type="ChEBI" id="CHEBI:62899"/>
    </ligand>
</feature>
<comment type="function">
    <text evidence="9">Condenses 4-methyl-5-(beta-hydroxyethyl)thiazole monophosphate (THZ-P) and 2-methyl-4-amino-5-hydroxymethyl pyrimidine pyrophosphate (HMP-PP) to form thiamine monophosphate (TMP).</text>
</comment>
<evidence type="ECO:0000256" key="7">
    <source>
        <dbReference type="ARBA" id="ARBA00047851"/>
    </source>
</evidence>
<dbReference type="SUPFAM" id="SSF51391">
    <property type="entry name" value="Thiamin phosphate synthase"/>
    <property type="match status" value="1"/>
</dbReference>
<evidence type="ECO:0000256" key="6">
    <source>
        <dbReference type="ARBA" id="ARBA00047334"/>
    </source>
</evidence>
<proteinExistence type="inferred from homology"/>
<dbReference type="EC" id="2.5.1.3" evidence="9"/>
<evidence type="ECO:0000256" key="1">
    <source>
        <dbReference type="ARBA" id="ARBA00005165"/>
    </source>
</evidence>
<feature type="binding site" evidence="9">
    <location>
        <position position="220"/>
    </location>
    <ligand>
        <name>4-amino-2-methyl-5-(diphosphooxymethyl)pyrimidine</name>
        <dbReference type="ChEBI" id="CHEBI:57841"/>
    </ligand>
</feature>
<evidence type="ECO:0000256" key="5">
    <source>
        <dbReference type="ARBA" id="ARBA00022977"/>
    </source>
</evidence>
<feature type="domain" description="Thiamine phosphate synthase/TenI" evidence="12">
    <location>
        <begin position="159"/>
        <end position="345"/>
    </location>
</feature>
<dbReference type="Gene3D" id="3.20.20.70">
    <property type="entry name" value="Aldolase class I"/>
    <property type="match status" value="1"/>
</dbReference>
<evidence type="ECO:0000256" key="10">
    <source>
        <dbReference type="RuleBase" id="RU003826"/>
    </source>
</evidence>
<name>A0ABT0U821_9BACT</name>
<evidence type="ECO:0000259" key="13">
    <source>
        <dbReference type="Pfam" id="PF17792"/>
    </source>
</evidence>
<feature type="binding site" evidence="9">
    <location>
        <position position="259"/>
    </location>
    <ligand>
        <name>4-amino-2-methyl-5-(diphosphooxymethyl)pyrimidine</name>
        <dbReference type="ChEBI" id="CHEBI:57841"/>
    </ligand>
</feature>
<comment type="cofactor">
    <cofactor evidence="9">
        <name>Mg(2+)</name>
        <dbReference type="ChEBI" id="CHEBI:18420"/>
    </cofactor>
    <text evidence="9">Binds 1 Mg(2+) ion per subunit.</text>
</comment>
<comment type="catalytic activity">
    <reaction evidence="7 9 10">
        <text>2-(2-carboxy-4-methylthiazol-5-yl)ethyl phosphate + 4-amino-2-methyl-5-(diphosphooxymethyl)pyrimidine + 2 H(+) = thiamine phosphate + CO2 + diphosphate</text>
        <dbReference type="Rhea" id="RHEA:47848"/>
        <dbReference type="ChEBI" id="CHEBI:15378"/>
        <dbReference type="ChEBI" id="CHEBI:16526"/>
        <dbReference type="ChEBI" id="CHEBI:33019"/>
        <dbReference type="ChEBI" id="CHEBI:37575"/>
        <dbReference type="ChEBI" id="CHEBI:57841"/>
        <dbReference type="ChEBI" id="CHEBI:62890"/>
        <dbReference type="EC" id="2.5.1.3"/>
    </reaction>
</comment>
<dbReference type="PANTHER" id="PTHR20857:SF15">
    <property type="entry name" value="THIAMINE-PHOSPHATE SYNTHASE"/>
    <property type="match status" value="1"/>
</dbReference>
<dbReference type="GO" id="GO:0004789">
    <property type="term" value="F:thiamine-phosphate diphosphorylase activity"/>
    <property type="evidence" value="ECO:0007669"/>
    <property type="project" value="UniProtKB-EC"/>
</dbReference>
<evidence type="ECO:0000259" key="12">
    <source>
        <dbReference type="Pfam" id="PF02581"/>
    </source>
</evidence>
<comment type="caution">
    <text evidence="9">Lacks conserved residue(s) required for the propagation of feature annotation.</text>
</comment>
<comment type="catalytic activity">
    <reaction evidence="8 9 10">
        <text>2-[(2R,5Z)-2-carboxy-4-methylthiazol-5(2H)-ylidene]ethyl phosphate + 4-amino-2-methyl-5-(diphosphooxymethyl)pyrimidine + 2 H(+) = thiamine phosphate + CO2 + diphosphate</text>
        <dbReference type="Rhea" id="RHEA:47844"/>
        <dbReference type="ChEBI" id="CHEBI:15378"/>
        <dbReference type="ChEBI" id="CHEBI:16526"/>
        <dbReference type="ChEBI" id="CHEBI:33019"/>
        <dbReference type="ChEBI" id="CHEBI:37575"/>
        <dbReference type="ChEBI" id="CHEBI:57841"/>
        <dbReference type="ChEBI" id="CHEBI:62899"/>
        <dbReference type="EC" id="2.5.1.3"/>
    </reaction>
</comment>
<comment type="similarity">
    <text evidence="9 10">Belongs to the thiamine-phosphate synthase family.</text>
</comment>
<keyword evidence="15" id="KW-1185">Reference proteome</keyword>
<dbReference type="NCBIfam" id="TIGR00693">
    <property type="entry name" value="thiE"/>
    <property type="match status" value="1"/>
</dbReference>
<dbReference type="InterPro" id="IPR036206">
    <property type="entry name" value="ThiamineP_synth_sf"/>
</dbReference>
<protein>
    <recommendedName>
        <fullName evidence="9">Thiamine-phosphate synthase</fullName>
        <shortName evidence="9">TP synthase</shortName>
        <shortName evidence="9">TPS</shortName>
        <ecNumber evidence="9">2.5.1.3</ecNumber>
    </recommendedName>
    <alternativeName>
        <fullName evidence="9">Thiamine-phosphate pyrophosphorylase</fullName>
        <shortName evidence="9">TMP pyrophosphorylase</shortName>
        <shortName evidence="9">TMP-PPase</shortName>
    </alternativeName>
</protein>
<evidence type="ECO:0000256" key="2">
    <source>
        <dbReference type="ARBA" id="ARBA00022679"/>
    </source>
</evidence>
<comment type="caution">
    <text evidence="14">The sequence shown here is derived from an EMBL/GenBank/DDBJ whole genome shotgun (WGS) entry which is preliminary data.</text>
</comment>
<dbReference type="RefSeq" id="WP_250930140.1">
    <property type="nucleotide sequence ID" value="NZ_JAMQBK010000047.1"/>
</dbReference>
<evidence type="ECO:0000313" key="14">
    <source>
        <dbReference type="EMBL" id="MCM2372506.1"/>
    </source>
</evidence>
<feature type="binding site" evidence="9">
    <location>
        <position position="221"/>
    </location>
    <ligand>
        <name>Mg(2+)</name>
        <dbReference type="ChEBI" id="CHEBI:18420"/>
    </ligand>
</feature>
<feature type="domain" description="ThiD2" evidence="13">
    <location>
        <begin position="16"/>
        <end position="137"/>
    </location>
</feature>
<feature type="binding site" evidence="9">
    <location>
        <position position="288"/>
    </location>
    <ligand>
        <name>4-amino-2-methyl-5-(diphosphooxymethyl)pyrimidine</name>
        <dbReference type="ChEBI" id="CHEBI:57841"/>
    </ligand>
</feature>
<evidence type="ECO:0000256" key="8">
    <source>
        <dbReference type="ARBA" id="ARBA00047883"/>
    </source>
</evidence>
<dbReference type="HAMAP" id="MF_00097">
    <property type="entry name" value="TMP_synthase"/>
    <property type="match status" value="1"/>
</dbReference>
<dbReference type="InterPro" id="IPR041397">
    <property type="entry name" value="ThiD2"/>
</dbReference>
<dbReference type="NCBIfam" id="NF002727">
    <property type="entry name" value="PRK02615.1"/>
    <property type="match status" value="1"/>
</dbReference>
<evidence type="ECO:0000313" key="15">
    <source>
        <dbReference type="Proteomes" id="UP001202961"/>
    </source>
</evidence>
<keyword evidence="5 9" id="KW-0784">Thiamine biosynthesis</keyword>
<sequence length="377" mass="40817">MSPHRPTADPSKACMRILDANANRAAEGLRTLEESARFVLCAHALTADLKSLRHDLTNAMSRLSRVELLRARDTGRDVGTTTTTPGEQSRTDIVSIVSAATGRTQQALRCLEEYGKTIDGVFAASVEQIRYRCYDVFASLELVFMAGNRRHARLHDARLYALIDASENEQAMIERIRLLADAGVDILQLRDRHVDDRTLYQRASVGSCVARENDVLWIVNDRADIAAASSADGVHVGQEELPVAEVRRIVGADAIVGLSTHDIHQVREAFASTADYIGCGPVFPGQTKQFEHFPGCEFLREVATETSNAQHFAQVRPAFAIGGIGPSNVCDVVETGFGRIAVTGALSGSSARENAAVLRTTLETVALPEHSAAAITP</sequence>
<dbReference type="InterPro" id="IPR016229">
    <property type="entry name" value="TMP_synthase_cyanobac_bac"/>
</dbReference>
<evidence type="ECO:0000256" key="11">
    <source>
        <dbReference type="RuleBase" id="RU004253"/>
    </source>
</evidence>
<comment type="catalytic activity">
    <reaction evidence="6 9 10">
        <text>4-methyl-5-(2-phosphooxyethyl)-thiazole + 4-amino-2-methyl-5-(diphosphooxymethyl)pyrimidine + H(+) = thiamine phosphate + diphosphate</text>
        <dbReference type="Rhea" id="RHEA:22328"/>
        <dbReference type="ChEBI" id="CHEBI:15378"/>
        <dbReference type="ChEBI" id="CHEBI:33019"/>
        <dbReference type="ChEBI" id="CHEBI:37575"/>
        <dbReference type="ChEBI" id="CHEBI:57841"/>
        <dbReference type="ChEBI" id="CHEBI:58296"/>
        <dbReference type="EC" id="2.5.1.3"/>
    </reaction>
</comment>
<dbReference type="PIRSF" id="PIRSF000512">
    <property type="entry name" value="TMP_PPase_Cyanobac_prd"/>
    <property type="match status" value="1"/>
</dbReference>
<evidence type="ECO:0000256" key="3">
    <source>
        <dbReference type="ARBA" id="ARBA00022723"/>
    </source>
</evidence>
<dbReference type="EMBL" id="JAMQBK010000047">
    <property type="protein sequence ID" value="MCM2372506.1"/>
    <property type="molecule type" value="Genomic_DNA"/>
</dbReference>
<dbReference type="InterPro" id="IPR013785">
    <property type="entry name" value="Aldolase_TIM"/>
</dbReference>
<dbReference type="PANTHER" id="PTHR20857">
    <property type="entry name" value="THIAMINE-PHOSPHATE PYROPHOSPHORYLASE"/>
    <property type="match status" value="1"/>
</dbReference>
<dbReference type="Pfam" id="PF17792">
    <property type="entry name" value="ThiD2"/>
    <property type="match status" value="1"/>
</dbReference>
<dbReference type="InterPro" id="IPR022998">
    <property type="entry name" value="ThiamineP_synth_TenI"/>
</dbReference>
<comment type="pathway">
    <text evidence="1 9 11">Cofactor biosynthesis; thiamine diphosphate biosynthesis; thiamine phosphate from 4-amino-2-methyl-5-diphosphomethylpyrimidine and 4-methyl-5-(2-phosphoethyl)-thiazole: step 1/1.</text>
</comment>
<keyword evidence="3 9" id="KW-0479">Metal-binding</keyword>
<feature type="binding site" evidence="9">
    <location>
        <position position="240"/>
    </location>
    <ligand>
        <name>Mg(2+)</name>
        <dbReference type="ChEBI" id="CHEBI:18420"/>
    </ligand>
</feature>
<keyword evidence="2 9" id="KW-0808">Transferase</keyword>
<evidence type="ECO:0000256" key="4">
    <source>
        <dbReference type="ARBA" id="ARBA00022842"/>
    </source>
</evidence>